<accession>A0ABP8CD45</accession>
<gene>
    <name evidence="2" type="ORF">GCM10022254_49990</name>
</gene>
<dbReference type="Proteomes" id="UP001501710">
    <property type="component" value="Unassembled WGS sequence"/>
</dbReference>
<keyword evidence="1" id="KW-1133">Transmembrane helix</keyword>
<comment type="caution">
    <text evidence="2">The sequence shown here is derived from an EMBL/GenBank/DDBJ whole genome shotgun (WGS) entry which is preliminary data.</text>
</comment>
<dbReference type="RefSeq" id="WP_344900713.1">
    <property type="nucleotide sequence ID" value="NZ_BAABAS010000018.1"/>
</dbReference>
<feature type="transmembrane region" description="Helical" evidence="1">
    <location>
        <begin position="54"/>
        <end position="73"/>
    </location>
</feature>
<evidence type="ECO:0000256" key="1">
    <source>
        <dbReference type="SAM" id="Phobius"/>
    </source>
</evidence>
<feature type="transmembrane region" description="Helical" evidence="1">
    <location>
        <begin position="172"/>
        <end position="193"/>
    </location>
</feature>
<feature type="transmembrane region" description="Helical" evidence="1">
    <location>
        <begin position="134"/>
        <end position="152"/>
    </location>
</feature>
<feature type="transmembrane region" description="Helical" evidence="1">
    <location>
        <begin position="23"/>
        <end position="42"/>
    </location>
</feature>
<sequence>MMEIMGVLEQVAPNLVDVLRRDMWWMGWNTLLAWIPVALAWALFRGRQLSRSPFWWGGLVLFVLFLPNAPYVVTDLVHLRTDIVAADKGGPVVTAILPVYALLIGSGFLAYYLALGAALRHLARVGLGAWQGRVTIAAHALCSVGIFLGRWARLNSWEPVVDPHAAAERIVVQLTWTWAPVLILGTFAVTWLCHFMTRAIAEASFDATVRSVRRLHATVTSRPAPR</sequence>
<dbReference type="InterPro" id="IPR009793">
    <property type="entry name" value="DUF1361"/>
</dbReference>
<keyword evidence="1" id="KW-0472">Membrane</keyword>
<evidence type="ECO:0000313" key="2">
    <source>
        <dbReference type="EMBL" id="GAA4237578.1"/>
    </source>
</evidence>
<protein>
    <submittedName>
        <fullName evidence="2">DUF1361 domain-containing protein</fullName>
    </submittedName>
</protein>
<dbReference type="Pfam" id="PF07099">
    <property type="entry name" value="DUF1361"/>
    <property type="match status" value="1"/>
</dbReference>
<evidence type="ECO:0000313" key="3">
    <source>
        <dbReference type="Proteomes" id="UP001501710"/>
    </source>
</evidence>
<feature type="transmembrane region" description="Helical" evidence="1">
    <location>
        <begin position="93"/>
        <end position="114"/>
    </location>
</feature>
<keyword evidence="1" id="KW-0812">Transmembrane</keyword>
<keyword evidence="3" id="KW-1185">Reference proteome</keyword>
<dbReference type="EMBL" id="BAABAS010000018">
    <property type="protein sequence ID" value="GAA4237578.1"/>
    <property type="molecule type" value="Genomic_DNA"/>
</dbReference>
<reference evidence="3" key="1">
    <citation type="journal article" date="2019" name="Int. J. Syst. Evol. Microbiol.">
        <title>The Global Catalogue of Microorganisms (GCM) 10K type strain sequencing project: providing services to taxonomists for standard genome sequencing and annotation.</title>
        <authorList>
            <consortium name="The Broad Institute Genomics Platform"/>
            <consortium name="The Broad Institute Genome Sequencing Center for Infectious Disease"/>
            <person name="Wu L."/>
            <person name="Ma J."/>
        </authorList>
    </citation>
    <scope>NUCLEOTIDE SEQUENCE [LARGE SCALE GENOMIC DNA]</scope>
    <source>
        <strain evidence="3">JCM 17440</strain>
    </source>
</reference>
<organism evidence="2 3">
    <name type="scientific">Actinomadura meridiana</name>
    <dbReference type="NCBI Taxonomy" id="559626"/>
    <lineage>
        <taxon>Bacteria</taxon>
        <taxon>Bacillati</taxon>
        <taxon>Actinomycetota</taxon>
        <taxon>Actinomycetes</taxon>
        <taxon>Streptosporangiales</taxon>
        <taxon>Thermomonosporaceae</taxon>
        <taxon>Actinomadura</taxon>
    </lineage>
</organism>
<name>A0ABP8CD45_9ACTN</name>
<proteinExistence type="predicted"/>